<dbReference type="PANTHER" id="PTHR23291">
    <property type="entry name" value="BAX INHIBITOR-RELATED"/>
    <property type="match status" value="1"/>
</dbReference>
<gene>
    <name evidence="7" type="ORF">EMO92_09950</name>
</gene>
<feature type="transmembrane region" description="Helical" evidence="6">
    <location>
        <begin position="103"/>
        <end position="121"/>
    </location>
</feature>
<feature type="transmembrane region" description="Helical" evidence="6">
    <location>
        <begin position="167"/>
        <end position="186"/>
    </location>
</feature>
<reference evidence="7 8" key="1">
    <citation type="journal article" date="2019" name="Syst. Appl. Microbiol.">
        <title>Characterization of Bifidobacterium species in feaces of the Egyptian fruit bat: Description of B. vespertilionis sp. nov. and B. rousetti sp. nov.</title>
        <authorList>
            <person name="Modesto M."/>
            <person name="Satti M."/>
            <person name="Watanabe K."/>
            <person name="Puglisi E."/>
            <person name="Morelli L."/>
            <person name="Huang C.-H."/>
            <person name="Liou J.-S."/>
            <person name="Miyashita M."/>
            <person name="Tamura T."/>
            <person name="Saito S."/>
            <person name="Mori K."/>
            <person name="Huang L."/>
            <person name="Sciavilla P."/>
            <person name="Sandri C."/>
            <person name="Spiezio C."/>
            <person name="Vitali F."/>
            <person name="Cavalieri D."/>
            <person name="Perpetuini G."/>
            <person name="Tofalo R."/>
            <person name="Bonetti A."/>
            <person name="Arita M."/>
            <person name="Mattarelli P."/>
        </authorList>
    </citation>
    <scope>NUCLEOTIDE SEQUENCE [LARGE SCALE GENOMIC DNA]</scope>
    <source>
        <strain evidence="7 8">RST19</strain>
    </source>
</reference>
<comment type="similarity">
    <text evidence="6">Belongs to the BI1 family.</text>
</comment>
<feature type="transmembrane region" description="Helical" evidence="6">
    <location>
        <begin position="223"/>
        <end position="241"/>
    </location>
</feature>
<evidence type="ECO:0000256" key="1">
    <source>
        <dbReference type="ARBA" id="ARBA00004651"/>
    </source>
</evidence>
<proteinExistence type="inferred from homology"/>
<feature type="transmembrane region" description="Helical" evidence="6">
    <location>
        <begin position="127"/>
        <end position="155"/>
    </location>
</feature>
<dbReference type="CDD" id="cd10432">
    <property type="entry name" value="BI-1-like_bacterial"/>
    <property type="match status" value="1"/>
</dbReference>
<dbReference type="GO" id="GO:0005886">
    <property type="term" value="C:plasma membrane"/>
    <property type="evidence" value="ECO:0007669"/>
    <property type="project" value="UniProtKB-SubCell"/>
</dbReference>
<dbReference type="AlphaFoldDB" id="A0A5J5E382"/>
<feature type="transmembrane region" description="Helical" evidence="6">
    <location>
        <begin position="192"/>
        <end position="211"/>
    </location>
</feature>
<keyword evidence="4 6" id="KW-1133">Transmembrane helix</keyword>
<feature type="transmembrane region" description="Helical" evidence="6">
    <location>
        <begin position="287"/>
        <end position="307"/>
    </location>
</feature>
<organism evidence="7 8">
    <name type="scientific">Bifidobacterium reuteri</name>
    <dbReference type="NCBI Taxonomy" id="983706"/>
    <lineage>
        <taxon>Bacteria</taxon>
        <taxon>Bacillati</taxon>
        <taxon>Actinomycetota</taxon>
        <taxon>Actinomycetes</taxon>
        <taxon>Bifidobacteriales</taxon>
        <taxon>Bifidobacteriaceae</taxon>
        <taxon>Bifidobacterium</taxon>
    </lineage>
</organism>
<dbReference type="RefSeq" id="WP_140462360.1">
    <property type="nucleotide sequence ID" value="NZ_RZUG01000024.1"/>
</dbReference>
<evidence type="ECO:0000256" key="2">
    <source>
        <dbReference type="ARBA" id="ARBA00022475"/>
    </source>
</evidence>
<evidence type="ECO:0000256" key="4">
    <source>
        <dbReference type="ARBA" id="ARBA00022989"/>
    </source>
</evidence>
<protein>
    <submittedName>
        <fullName evidence="7">Bax inhibitor-1/YccA family protein</fullName>
    </submittedName>
</protein>
<dbReference type="PANTHER" id="PTHR23291:SF115">
    <property type="entry name" value="MODULATOR OF FTSH PROTEASE YCCA"/>
    <property type="match status" value="1"/>
</dbReference>
<evidence type="ECO:0000256" key="6">
    <source>
        <dbReference type="RuleBase" id="RU004379"/>
    </source>
</evidence>
<evidence type="ECO:0000313" key="7">
    <source>
        <dbReference type="EMBL" id="KAA8823495.1"/>
    </source>
</evidence>
<evidence type="ECO:0000256" key="5">
    <source>
        <dbReference type="ARBA" id="ARBA00023136"/>
    </source>
</evidence>
<keyword evidence="3 6" id="KW-0812">Transmembrane</keyword>
<comment type="subcellular location">
    <subcellularLocation>
        <location evidence="1">Cell membrane</location>
        <topology evidence="1">Multi-pass membrane protein</topology>
    </subcellularLocation>
</comment>
<dbReference type="EMBL" id="RZUG01000024">
    <property type="protein sequence ID" value="KAA8823495.1"/>
    <property type="molecule type" value="Genomic_DNA"/>
</dbReference>
<dbReference type="Pfam" id="PF01027">
    <property type="entry name" value="Bax1-I"/>
    <property type="match status" value="1"/>
</dbReference>
<name>A0A5J5E382_9BIFI</name>
<evidence type="ECO:0000313" key="8">
    <source>
        <dbReference type="Proteomes" id="UP000326251"/>
    </source>
</evidence>
<feature type="transmembrane region" description="Helical" evidence="6">
    <location>
        <begin position="247"/>
        <end position="266"/>
    </location>
</feature>
<sequence length="314" mass="33977">MTFGQQPQNNGQYNPQYNTPDYNAAQQAGYGQQYMQGGYGQQAGYGQNYGAPQGGHQFGMNYQNVQQQYQYAQPQGAGAGAAAINTTMTYNVEEARRVSVSKVYGEMTIGLIVTAIVAVAGQVTGAYYSFLMATGMIGLIGLCVAQVALAVVLGMRVTKMKSSTARVMFYVYAALMGFTLSSIFMVYDLGSIGLALGITAAFFFALTMFGMTTKINMLKAGPILMVGLIVLIISQVVLMFLQVDGMTQIVCAIGLVLFAGMTIYDAQSTRALLTEYEAQGPEMVKKISILCALNLYLDFVNMFLYILQLLGNRD</sequence>
<keyword evidence="2" id="KW-1003">Cell membrane</keyword>
<comment type="caution">
    <text evidence="7">The sequence shown here is derived from an EMBL/GenBank/DDBJ whole genome shotgun (WGS) entry which is preliminary data.</text>
</comment>
<evidence type="ECO:0000256" key="3">
    <source>
        <dbReference type="ARBA" id="ARBA00022692"/>
    </source>
</evidence>
<accession>A0A5J5E382</accession>
<dbReference type="InterPro" id="IPR006214">
    <property type="entry name" value="Bax_inhibitor_1-related"/>
</dbReference>
<keyword evidence="5 6" id="KW-0472">Membrane</keyword>
<dbReference type="Proteomes" id="UP000326251">
    <property type="component" value="Unassembled WGS sequence"/>
</dbReference>